<dbReference type="EMBL" id="CP050964">
    <property type="protein sequence ID" value="QIX89184.1"/>
    <property type="molecule type" value="Genomic_DNA"/>
</dbReference>
<sequence>MIMEMRKQIFRVKGSEIIKIKDKLKKWLLADELLKIQDIESKYNELKDSVARAEDLLHKAYGNYLKAESVAENTVKLADDCRKLMNDICDVGVDVARDKYHSWAVVCIHGKMDFIKFVPLNHSDIREVAQFLKRFEYSKRVIDSPFAYSGMIEDLITRF</sequence>
<protein>
    <submittedName>
        <fullName evidence="2">Uncharacterized protein</fullName>
    </submittedName>
</protein>
<evidence type="ECO:0000256" key="1">
    <source>
        <dbReference type="SAM" id="Coils"/>
    </source>
</evidence>
<evidence type="ECO:0000313" key="3">
    <source>
        <dbReference type="Proteomes" id="UP000501069"/>
    </source>
</evidence>
<gene>
    <name evidence="2" type="ORF">FOC47_00445</name>
</gene>
<keyword evidence="1" id="KW-0175">Coiled coil</keyword>
<feature type="coiled-coil region" evidence="1">
    <location>
        <begin position="29"/>
        <end position="56"/>
    </location>
</feature>
<organism evidence="2 3">
    <name type="scientific">Enterocloster clostridioformis</name>
    <dbReference type="NCBI Taxonomy" id="1531"/>
    <lineage>
        <taxon>Bacteria</taxon>
        <taxon>Bacillati</taxon>
        <taxon>Bacillota</taxon>
        <taxon>Clostridia</taxon>
        <taxon>Lachnospirales</taxon>
        <taxon>Lachnospiraceae</taxon>
        <taxon>Enterocloster</taxon>
    </lineage>
</organism>
<accession>A0AAP9LZ56</accession>
<dbReference type="Proteomes" id="UP000501069">
    <property type="component" value="Chromosome"/>
</dbReference>
<evidence type="ECO:0000313" key="2">
    <source>
        <dbReference type="EMBL" id="QIX89184.1"/>
    </source>
</evidence>
<dbReference type="AlphaFoldDB" id="A0AAP9LZ56"/>
<proteinExistence type="predicted"/>
<name>A0AAP9LZ56_9FIRM</name>
<reference evidence="2 3" key="1">
    <citation type="submission" date="2019-11" db="EMBL/GenBank/DDBJ databases">
        <title>FDA dAtabase for Regulatory Grade micrObial Sequences (FDA-ARGOS): Supporting development and validation of Infectious Disease Dx tests.</title>
        <authorList>
            <person name="Turner S."/>
            <person name="Byrd R."/>
            <person name="Tallon L."/>
            <person name="Sadzewicz L."/>
            <person name="Vavikolanu K."/>
            <person name="Mehta A."/>
            <person name="Aluvathingal J."/>
            <person name="Nadendla S."/>
            <person name="Myers T."/>
            <person name="Yan Y."/>
            <person name="Sichtig H."/>
        </authorList>
    </citation>
    <scope>NUCLEOTIDE SEQUENCE [LARGE SCALE GENOMIC DNA]</scope>
    <source>
        <strain evidence="2 3">FDAARGOS_739</strain>
    </source>
</reference>